<dbReference type="Pfam" id="PF00356">
    <property type="entry name" value="LacI"/>
    <property type="match status" value="1"/>
</dbReference>
<evidence type="ECO:0000256" key="1">
    <source>
        <dbReference type="ARBA" id="ARBA00023015"/>
    </source>
</evidence>
<dbReference type="InterPro" id="IPR028082">
    <property type="entry name" value="Peripla_BP_I"/>
</dbReference>
<dbReference type="PANTHER" id="PTHR30146:SF109">
    <property type="entry name" value="HTH-TYPE TRANSCRIPTIONAL REGULATOR GALS"/>
    <property type="match status" value="1"/>
</dbReference>
<dbReference type="SUPFAM" id="SSF53822">
    <property type="entry name" value="Periplasmic binding protein-like I"/>
    <property type="match status" value="1"/>
</dbReference>
<feature type="domain" description="HTH lacI-type" evidence="4">
    <location>
        <begin position="20"/>
        <end position="73"/>
    </location>
</feature>
<reference evidence="5 6" key="1">
    <citation type="journal article" date="2024" name="Int. J. Mol. Sci.">
        <title>Exploration of Alicyclobacillus spp. Genome in Search of Antibiotic Resistance.</title>
        <authorList>
            <person name="Bucka-Kolendo J."/>
            <person name="Kiousi D.E."/>
            <person name="Dekowska A."/>
            <person name="Mikolajczuk-Szczyrba A."/>
            <person name="Karadedos D.M."/>
            <person name="Michael P."/>
            <person name="Galanis A."/>
            <person name="Sokolowska B."/>
        </authorList>
    </citation>
    <scope>NUCLEOTIDE SEQUENCE [LARGE SCALE GENOMIC DNA]</scope>
    <source>
        <strain evidence="5 6">KKP 3000</strain>
    </source>
</reference>
<keyword evidence="6" id="KW-1185">Reference proteome</keyword>
<dbReference type="Pfam" id="PF13377">
    <property type="entry name" value="Peripla_BP_3"/>
    <property type="match status" value="1"/>
</dbReference>
<dbReference type="SUPFAM" id="SSF47413">
    <property type="entry name" value="lambda repressor-like DNA-binding domains"/>
    <property type="match status" value="1"/>
</dbReference>
<dbReference type="InterPro" id="IPR000843">
    <property type="entry name" value="HTH_LacI"/>
</dbReference>
<dbReference type="GO" id="GO:0003677">
    <property type="term" value="F:DNA binding"/>
    <property type="evidence" value="ECO:0007669"/>
    <property type="project" value="UniProtKB-KW"/>
</dbReference>
<keyword evidence="3" id="KW-0804">Transcription</keyword>
<dbReference type="CDD" id="cd01392">
    <property type="entry name" value="HTH_LacI"/>
    <property type="match status" value="1"/>
</dbReference>
<dbReference type="PROSITE" id="PS50932">
    <property type="entry name" value="HTH_LACI_2"/>
    <property type="match status" value="1"/>
</dbReference>
<dbReference type="SMART" id="SM00354">
    <property type="entry name" value="HTH_LACI"/>
    <property type="match status" value="1"/>
</dbReference>
<evidence type="ECO:0000256" key="2">
    <source>
        <dbReference type="ARBA" id="ARBA00023125"/>
    </source>
</evidence>
<dbReference type="EMBL" id="JBDXSU010000010">
    <property type="protein sequence ID" value="MFB5191315.1"/>
    <property type="molecule type" value="Genomic_DNA"/>
</dbReference>
<name>A0ABV5AGD1_9BACL</name>
<evidence type="ECO:0000256" key="3">
    <source>
        <dbReference type="ARBA" id="ARBA00023163"/>
    </source>
</evidence>
<dbReference type="PANTHER" id="PTHR30146">
    <property type="entry name" value="LACI-RELATED TRANSCRIPTIONAL REPRESSOR"/>
    <property type="match status" value="1"/>
</dbReference>
<organism evidence="5 6">
    <name type="scientific">Alicyclobacillus fastidiosus</name>
    <dbReference type="NCBI Taxonomy" id="392011"/>
    <lineage>
        <taxon>Bacteria</taxon>
        <taxon>Bacillati</taxon>
        <taxon>Bacillota</taxon>
        <taxon>Bacilli</taxon>
        <taxon>Bacillales</taxon>
        <taxon>Alicyclobacillaceae</taxon>
        <taxon>Alicyclobacillus</taxon>
    </lineage>
</organism>
<evidence type="ECO:0000313" key="5">
    <source>
        <dbReference type="EMBL" id="MFB5191315.1"/>
    </source>
</evidence>
<keyword evidence="2 5" id="KW-0238">DNA-binding</keyword>
<dbReference type="RefSeq" id="WP_275473929.1">
    <property type="nucleotide sequence ID" value="NZ_CP162940.1"/>
</dbReference>
<dbReference type="Gene3D" id="3.40.50.2300">
    <property type="match status" value="2"/>
</dbReference>
<evidence type="ECO:0000259" key="4">
    <source>
        <dbReference type="PROSITE" id="PS50932"/>
    </source>
</evidence>
<comment type="caution">
    <text evidence="5">The sequence shown here is derived from an EMBL/GenBank/DDBJ whole genome shotgun (WGS) entry which is preliminary data.</text>
</comment>
<dbReference type="InterPro" id="IPR010982">
    <property type="entry name" value="Lambda_DNA-bd_dom_sf"/>
</dbReference>
<sequence length="358" mass="38940">MTEQANDARNNATGASRKRVTASDIAKVLGLNQSTVSRALGNGSVSPEKRELIIKTARELGYRPNGIARGLITGKSRMIGLITSDIKNPFYPEVIERFTNALRERGFYVLFVNSAGSDVENDDITPLIEYETEGVISVAAHLSSSLVTRLQGYGFPVVLFNRYIQQSSCSAVSCDNFRGGEVVAELFIRTGHKRLAFVAGDPNTSTSRDRERGFRQALAQHSQPVPAVISGHYTYQGGYDAGLSLLQTEVPPDGIFCANDIMALGVLDAARHLGIRVPEDVSVVGFDDISLAGWKAYSLTTVRQPVAEMVNATVERLVNEIEGVSVEPRIDFIPGELVMRATVHDRRQEASGHETGVD</sequence>
<evidence type="ECO:0000313" key="6">
    <source>
        <dbReference type="Proteomes" id="UP001579974"/>
    </source>
</evidence>
<dbReference type="Proteomes" id="UP001579974">
    <property type="component" value="Unassembled WGS sequence"/>
</dbReference>
<protein>
    <submittedName>
        <fullName evidence="5">LacI family DNA-binding transcriptional regulator</fullName>
    </submittedName>
</protein>
<keyword evidence="1" id="KW-0805">Transcription regulation</keyword>
<dbReference type="CDD" id="cd06278">
    <property type="entry name" value="PBP1_LacI-like"/>
    <property type="match status" value="1"/>
</dbReference>
<proteinExistence type="predicted"/>
<dbReference type="Gene3D" id="1.10.260.40">
    <property type="entry name" value="lambda repressor-like DNA-binding domains"/>
    <property type="match status" value="1"/>
</dbReference>
<dbReference type="InterPro" id="IPR046335">
    <property type="entry name" value="LacI/GalR-like_sensor"/>
</dbReference>
<accession>A0ABV5AGD1</accession>
<gene>
    <name evidence="5" type="ORF">KKP3000_000086</name>
</gene>